<organism evidence="4">
    <name type="scientific">Nippostrongylus brasiliensis</name>
    <name type="common">Rat hookworm</name>
    <dbReference type="NCBI Taxonomy" id="27835"/>
    <lineage>
        <taxon>Eukaryota</taxon>
        <taxon>Metazoa</taxon>
        <taxon>Ecdysozoa</taxon>
        <taxon>Nematoda</taxon>
        <taxon>Chromadorea</taxon>
        <taxon>Rhabditida</taxon>
        <taxon>Rhabditina</taxon>
        <taxon>Rhabditomorpha</taxon>
        <taxon>Strongyloidea</taxon>
        <taxon>Heligmosomidae</taxon>
        <taxon>Nippostrongylus</taxon>
    </lineage>
</organism>
<evidence type="ECO:0000256" key="1">
    <source>
        <dbReference type="SAM" id="Phobius"/>
    </source>
</evidence>
<accession>A0A0N4Y3M2</accession>
<feature type="transmembrane region" description="Helical" evidence="1">
    <location>
        <begin position="89"/>
        <end position="110"/>
    </location>
</feature>
<keyword evidence="3" id="KW-1185">Reference proteome</keyword>
<keyword evidence="1" id="KW-0812">Transmembrane</keyword>
<name>A0A0N4Y3M2_NIPBR</name>
<keyword evidence="1" id="KW-1133">Transmembrane helix</keyword>
<evidence type="ECO:0000313" key="2">
    <source>
        <dbReference type="EMBL" id="VDL74010.1"/>
    </source>
</evidence>
<dbReference type="Proteomes" id="UP000271162">
    <property type="component" value="Unassembled WGS sequence"/>
</dbReference>
<dbReference type="WBParaSite" id="NBR_0001042001-mRNA-1">
    <property type="protein sequence ID" value="NBR_0001042001-mRNA-1"/>
    <property type="gene ID" value="NBR_0001042001"/>
</dbReference>
<reference evidence="4" key="1">
    <citation type="submission" date="2017-02" db="UniProtKB">
        <authorList>
            <consortium name="WormBaseParasite"/>
        </authorList>
    </citation>
    <scope>IDENTIFICATION</scope>
</reference>
<sequence length="136" mass="15597">MDVDCDTNTCGLKKLLCLEQGGITRSVPVQTVNPLYYSLKEKKSSSPEFCQARQTNSVEDTLVKKVSAPRRFSLASDYTEPNPFSRREICVFAGVYSFCVIFLVCMYEYLMPVFNNPTYPYYNYVPDYSFKGRSPQ</sequence>
<gene>
    <name evidence="2" type="ORF">NBR_LOCUS10421</name>
</gene>
<evidence type="ECO:0000313" key="4">
    <source>
        <dbReference type="WBParaSite" id="NBR_0001042001-mRNA-1"/>
    </source>
</evidence>
<dbReference type="AlphaFoldDB" id="A0A0N4Y3M2"/>
<dbReference type="EMBL" id="UYSL01020314">
    <property type="protein sequence ID" value="VDL74010.1"/>
    <property type="molecule type" value="Genomic_DNA"/>
</dbReference>
<proteinExistence type="predicted"/>
<keyword evidence="1" id="KW-0472">Membrane</keyword>
<evidence type="ECO:0000313" key="3">
    <source>
        <dbReference type="Proteomes" id="UP000271162"/>
    </source>
</evidence>
<reference evidence="2 3" key="2">
    <citation type="submission" date="2018-11" db="EMBL/GenBank/DDBJ databases">
        <authorList>
            <consortium name="Pathogen Informatics"/>
        </authorList>
    </citation>
    <scope>NUCLEOTIDE SEQUENCE [LARGE SCALE GENOMIC DNA]</scope>
</reference>
<protein>
    <submittedName>
        <fullName evidence="4">NPC1_N domain-containing protein</fullName>
    </submittedName>
</protein>